<evidence type="ECO:0000256" key="1">
    <source>
        <dbReference type="ARBA" id="ARBA00022475"/>
    </source>
</evidence>
<keyword evidence="3 5" id="KW-1133">Transmembrane helix</keyword>
<dbReference type="EMBL" id="QFZK01000001">
    <property type="protein sequence ID" value="RFO98758.1"/>
    <property type="molecule type" value="Genomic_DNA"/>
</dbReference>
<reference evidence="6 7" key="1">
    <citation type="submission" date="2018-05" db="EMBL/GenBank/DDBJ databases">
        <title>Rhodoferax soyangensis sp.nov., isolated from an oligotrophic freshwater lake.</title>
        <authorList>
            <person name="Park M."/>
        </authorList>
    </citation>
    <scope>NUCLEOTIDE SEQUENCE [LARGE SCALE GENOMIC DNA]</scope>
    <source>
        <strain evidence="6 7">IMCC26218</strain>
    </source>
</reference>
<dbReference type="GO" id="GO:0016020">
    <property type="term" value="C:membrane"/>
    <property type="evidence" value="ECO:0007669"/>
    <property type="project" value="InterPro"/>
</dbReference>
<accession>A0A3E1RHC7</accession>
<evidence type="ECO:0000256" key="2">
    <source>
        <dbReference type="ARBA" id="ARBA00022692"/>
    </source>
</evidence>
<dbReference type="SUPFAM" id="SSF81343">
    <property type="entry name" value="Fumarate reductase respiratory complex transmembrane subunits"/>
    <property type="match status" value="1"/>
</dbReference>
<dbReference type="Pfam" id="PF02313">
    <property type="entry name" value="Fumarate_red_D"/>
    <property type="match status" value="1"/>
</dbReference>
<dbReference type="Proteomes" id="UP000260665">
    <property type="component" value="Unassembled WGS sequence"/>
</dbReference>
<keyword evidence="2 5" id="KW-0812">Transmembrane</keyword>
<dbReference type="OrthoDB" id="9804636at2"/>
<evidence type="ECO:0000313" key="7">
    <source>
        <dbReference type="Proteomes" id="UP000260665"/>
    </source>
</evidence>
<feature type="transmembrane region" description="Helical" evidence="5">
    <location>
        <begin position="97"/>
        <end position="115"/>
    </location>
</feature>
<dbReference type="InterPro" id="IPR034804">
    <property type="entry name" value="SQR/QFR_C/D"/>
</dbReference>
<sequence>MKKRSNAPFFWLLFGAGGMLSALLGSALVLITGLATPLSLGLHGDFMAYPRMLAFAQNFVGKGFVFVVIALFAWHAAHRIFHSLHDVGIHNGATAKVVCYGSALVMTLVAAFNLLRIGF</sequence>
<dbReference type="HAMAP" id="MF_00709">
    <property type="entry name" value="Fumarate_red_D"/>
    <property type="match status" value="1"/>
</dbReference>
<dbReference type="Gene3D" id="1.20.1300.10">
    <property type="entry name" value="Fumarate reductase/succinate dehydrogenase, transmembrane subunit"/>
    <property type="match status" value="1"/>
</dbReference>
<comment type="caution">
    <text evidence="6">The sequence shown here is derived from an EMBL/GenBank/DDBJ whole genome shotgun (WGS) entry which is preliminary data.</text>
</comment>
<dbReference type="CDD" id="cd00547">
    <property type="entry name" value="QFR_TypeD_subunitD"/>
    <property type="match status" value="1"/>
</dbReference>
<evidence type="ECO:0000256" key="3">
    <source>
        <dbReference type="ARBA" id="ARBA00022989"/>
    </source>
</evidence>
<feature type="transmembrane region" description="Helical" evidence="5">
    <location>
        <begin position="55"/>
        <end position="76"/>
    </location>
</feature>
<feature type="transmembrane region" description="Helical" evidence="5">
    <location>
        <begin position="9"/>
        <end position="35"/>
    </location>
</feature>
<evidence type="ECO:0000256" key="5">
    <source>
        <dbReference type="SAM" id="Phobius"/>
    </source>
</evidence>
<dbReference type="RefSeq" id="WP_117173660.1">
    <property type="nucleotide sequence ID" value="NZ_QFZK01000001.1"/>
</dbReference>
<keyword evidence="1" id="KW-1003">Cell membrane</keyword>
<evidence type="ECO:0000256" key="4">
    <source>
        <dbReference type="ARBA" id="ARBA00023136"/>
    </source>
</evidence>
<gene>
    <name evidence="6" type="ORF">DIC66_02450</name>
</gene>
<organism evidence="6 7">
    <name type="scientific">Rhodoferax lacus</name>
    <dbReference type="NCBI Taxonomy" id="2184758"/>
    <lineage>
        <taxon>Bacteria</taxon>
        <taxon>Pseudomonadati</taxon>
        <taxon>Pseudomonadota</taxon>
        <taxon>Betaproteobacteria</taxon>
        <taxon>Burkholderiales</taxon>
        <taxon>Comamonadaceae</taxon>
        <taxon>Rhodoferax</taxon>
    </lineage>
</organism>
<proteinExistence type="inferred from homology"/>
<dbReference type="NCBIfam" id="NF003977">
    <property type="entry name" value="PRK05470.1-1"/>
    <property type="match status" value="1"/>
</dbReference>
<dbReference type="InterPro" id="IPR003418">
    <property type="entry name" value="Fumarate_red_D"/>
</dbReference>
<dbReference type="GO" id="GO:0006106">
    <property type="term" value="P:fumarate metabolic process"/>
    <property type="evidence" value="ECO:0007669"/>
    <property type="project" value="InterPro"/>
</dbReference>
<keyword evidence="7" id="KW-1185">Reference proteome</keyword>
<dbReference type="AlphaFoldDB" id="A0A3E1RHC7"/>
<evidence type="ECO:0000313" key="6">
    <source>
        <dbReference type="EMBL" id="RFO98758.1"/>
    </source>
</evidence>
<name>A0A3E1RHC7_9BURK</name>
<protein>
    <submittedName>
        <fullName evidence="6">Fumarate reductase subunit FrdD</fullName>
    </submittedName>
</protein>
<keyword evidence="4 5" id="KW-0472">Membrane</keyword>